<sequence>METVTQWCEGSSLYQHQHVLETPLPMVYLIDVARQAAQGMDYLHAKNIIHRDLKSNNIFLRDDWSVKIGDFGLATAKVRWSDTQSAGGIQWQQPTGSILWMAPEVIRMEERAPYTFRSDVYAFGIVLYELMAQTLPYNNLNNKDQILWMVGRGLLTPDPRYLRQDAPQALKRLFNDCIKFDREQRPLFRQILASLEAMLRAMPKITRSASEPNMNRQLHASDDYLSYSCASPKTPVNFQFNNDTNFPAFYGPNRWPRGFDGQAEPWSSLIDDDADVKSDPLPSPWDRSGQLLPPVASCRRCLYPCAKPEASLGFVEGLRVARPAAEPVSDLARRPQLLTT</sequence>
<dbReference type="EMBL" id="CM046131">
    <property type="protein sequence ID" value="KAI8429405.1"/>
    <property type="molecule type" value="Genomic_DNA"/>
</dbReference>
<reference evidence="1 2" key="1">
    <citation type="journal article" date="2022" name="Genome Biol. Evol.">
        <title>The Spruce Budworm Genome: Reconstructing the Evolutionary History of Antifreeze Proteins.</title>
        <authorList>
            <person name="Beliveau C."/>
            <person name="Gagne P."/>
            <person name="Picq S."/>
            <person name="Vernygora O."/>
            <person name="Keeling C.I."/>
            <person name="Pinkney K."/>
            <person name="Doucet D."/>
            <person name="Wen F."/>
            <person name="Johnston J.S."/>
            <person name="Maaroufi H."/>
            <person name="Boyle B."/>
            <person name="Laroche J."/>
            <person name="Dewar K."/>
            <person name="Juretic N."/>
            <person name="Blackburn G."/>
            <person name="Nisole A."/>
            <person name="Brunet B."/>
            <person name="Brandao M."/>
            <person name="Lumley L."/>
            <person name="Duan J."/>
            <person name="Quan G."/>
            <person name="Lucarotti C.J."/>
            <person name="Roe A.D."/>
            <person name="Sperling F.A.H."/>
            <person name="Levesque R.C."/>
            <person name="Cusson M."/>
        </authorList>
    </citation>
    <scope>NUCLEOTIDE SEQUENCE [LARGE SCALE GENOMIC DNA]</scope>
    <source>
        <strain evidence="1">Glfc:IPQL:Cfum</strain>
    </source>
</reference>
<dbReference type="Proteomes" id="UP001064048">
    <property type="component" value="Chromosome Z"/>
</dbReference>
<accession>A0ACC0JZ60</accession>
<keyword evidence="2" id="KW-1185">Reference proteome</keyword>
<organism evidence="1 2">
    <name type="scientific">Choristoneura fumiferana</name>
    <name type="common">Spruce budworm moth</name>
    <name type="synonym">Archips fumiferana</name>
    <dbReference type="NCBI Taxonomy" id="7141"/>
    <lineage>
        <taxon>Eukaryota</taxon>
        <taxon>Metazoa</taxon>
        <taxon>Ecdysozoa</taxon>
        <taxon>Arthropoda</taxon>
        <taxon>Hexapoda</taxon>
        <taxon>Insecta</taxon>
        <taxon>Pterygota</taxon>
        <taxon>Neoptera</taxon>
        <taxon>Endopterygota</taxon>
        <taxon>Lepidoptera</taxon>
        <taxon>Glossata</taxon>
        <taxon>Ditrysia</taxon>
        <taxon>Tortricoidea</taxon>
        <taxon>Tortricidae</taxon>
        <taxon>Tortricinae</taxon>
        <taxon>Choristoneura</taxon>
    </lineage>
</organism>
<evidence type="ECO:0000313" key="1">
    <source>
        <dbReference type="EMBL" id="KAI8429405.1"/>
    </source>
</evidence>
<evidence type="ECO:0000313" key="2">
    <source>
        <dbReference type="Proteomes" id="UP001064048"/>
    </source>
</evidence>
<gene>
    <name evidence="1" type="ORF">MSG28_000048</name>
</gene>
<proteinExistence type="predicted"/>
<name>A0ACC0JZ60_CHOFU</name>
<protein>
    <submittedName>
        <fullName evidence="1">Uncharacterized protein</fullName>
    </submittedName>
</protein>
<comment type="caution">
    <text evidence="1">The sequence shown here is derived from an EMBL/GenBank/DDBJ whole genome shotgun (WGS) entry which is preliminary data.</text>
</comment>